<feature type="repeat" description="TPR" evidence="3">
    <location>
        <begin position="42"/>
        <end position="75"/>
    </location>
</feature>
<dbReference type="InterPro" id="IPR019734">
    <property type="entry name" value="TPR_rpt"/>
</dbReference>
<dbReference type="PANTHER" id="PTHR44943">
    <property type="entry name" value="CELLULOSE SYNTHASE OPERON PROTEIN C"/>
    <property type="match status" value="1"/>
</dbReference>
<keyword evidence="1" id="KW-0677">Repeat</keyword>
<dbReference type="EMBL" id="CP121689">
    <property type="protein sequence ID" value="WZL76173.1"/>
    <property type="molecule type" value="Genomic_DNA"/>
</dbReference>
<dbReference type="RefSeq" id="WP_369018331.1">
    <property type="nucleotide sequence ID" value="NZ_CP121689.1"/>
</dbReference>
<keyword evidence="5" id="KW-1185">Reference proteome</keyword>
<dbReference type="Gene3D" id="1.25.40.10">
    <property type="entry name" value="Tetratricopeptide repeat domain"/>
    <property type="match status" value="2"/>
</dbReference>
<dbReference type="SUPFAM" id="SSF48452">
    <property type="entry name" value="TPR-like"/>
    <property type="match status" value="1"/>
</dbReference>
<evidence type="ECO:0000313" key="5">
    <source>
        <dbReference type="Proteomes" id="UP001461341"/>
    </source>
</evidence>
<dbReference type="Pfam" id="PF14559">
    <property type="entry name" value="TPR_19"/>
    <property type="match status" value="1"/>
</dbReference>
<dbReference type="PROSITE" id="PS50005">
    <property type="entry name" value="TPR"/>
    <property type="match status" value="3"/>
</dbReference>
<evidence type="ECO:0000256" key="1">
    <source>
        <dbReference type="ARBA" id="ARBA00022737"/>
    </source>
</evidence>
<reference evidence="4 5" key="1">
    <citation type="submission" date="2023-03" db="EMBL/GenBank/DDBJ databases">
        <title>Novel Species.</title>
        <authorList>
            <person name="Ma S."/>
        </authorList>
    </citation>
    <scope>NUCLEOTIDE SEQUENCE [LARGE SCALE GENOMIC DNA]</scope>
    <source>
        <strain evidence="4 5">B11</strain>
    </source>
</reference>
<evidence type="ECO:0000256" key="2">
    <source>
        <dbReference type="ARBA" id="ARBA00022803"/>
    </source>
</evidence>
<feature type="repeat" description="TPR" evidence="3">
    <location>
        <begin position="76"/>
        <end position="109"/>
    </location>
</feature>
<protein>
    <submittedName>
        <fullName evidence="4">Tetratricopeptide repeat protein</fullName>
    </submittedName>
</protein>
<dbReference type="InterPro" id="IPR051685">
    <property type="entry name" value="Ycf3/AcsC/BcsC/TPR_MFPF"/>
</dbReference>
<dbReference type="InterPro" id="IPR011990">
    <property type="entry name" value="TPR-like_helical_dom_sf"/>
</dbReference>
<name>A0ABZ2YEM5_9BACT</name>
<dbReference type="PANTHER" id="PTHR44943:SF8">
    <property type="entry name" value="TPR REPEAT-CONTAINING PROTEIN MJ0263"/>
    <property type="match status" value="1"/>
</dbReference>
<dbReference type="Proteomes" id="UP001461341">
    <property type="component" value="Chromosome"/>
</dbReference>
<evidence type="ECO:0000313" key="4">
    <source>
        <dbReference type="EMBL" id="WZL76173.1"/>
    </source>
</evidence>
<sequence>MVFKRLWFWGLILLVVLSFSAVWAVEEVQPPYSFDVTAEGYAQVMFDQGYNLYQEGRKEEAIQFFIEAVSTKPNFIKAWKWLARTYQEEGMYDEAIWAWGKVLELAPDDNHAAYFREKCENYKKYGKAAWDSFEEGIVAYQSGDYFSAIPLFEEAIRNNPEFDKAYYFLGAALIKVEDYHRAVWAFEKYLTFHPDDEKAQYFLKVAQKGAANLQ</sequence>
<gene>
    <name evidence="4" type="ORF">QBE54_00125</name>
</gene>
<dbReference type="SMART" id="SM00028">
    <property type="entry name" value="TPR"/>
    <property type="match status" value="4"/>
</dbReference>
<accession>A0ABZ2YEM5</accession>
<evidence type="ECO:0000256" key="3">
    <source>
        <dbReference type="PROSITE-ProRule" id="PRU00339"/>
    </source>
</evidence>
<dbReference type="Pfam" id="PF13432">
    <property type="entry name" value="TPR_16"/>
    <property type="match status" value="1"/>
</dbReference>
<organism evidence="4 5">
    <name type="scientific">Thermatribacter velox</name>
    <dbReference type="NCBI Taxonomy" id="3039681"/>
    <lineage>
        <taxon>Bacteria</taxon>
        <taxon>Pseudomonadati</taxon>
        <taxon>Atribacterota</taxon>
        <taxon>Atribacteria</taxon>
        <taxon>Atribacterales</taxon>
        <taxon>Thermatribacteraceae</taxon>
        <taxon>Thermatribacter</taxon>
    </lineage>
</organism>
<keyword evidence="2 3" id="KW-0802">TPR repeat</keyword>
<feature type="repeat" description="TPR" evidence="3">
    <location>
        <begin position="163"/>
        <end position="196"/>
    </location>
</feature>
<proteinExistence type="predicted"/>